<comment type="caution">
    <text evidence="1">The sequence shown here is derived from an EMBL/GenBank/DDBJ whole genome shotgun (WGS) entry which is preliminary data.</text>
</comment>
<proteinExistence type="predicted"/>
<sequence length="96" mass="10670">MHTSNPIELIGFFTVYTAQGGVNYQKEKLFVLLKLPESEPESVLMEANLSQKSPPFPPSSVTLSFDTDHNPLLGCVCFEFPFTIDVDINLMQCSGK</sequence>
<reference evidence="1 2" key="1">
    <citation type="submission" date="2024-01" db="EMBL/GenBank/DDBJ databases">
        <title>The genomes of 5 underutilized Papilionoideae crops provide insights into root nodulation and disease resistanc.</title>
        <authorList>
            <person name="Jiang F."/>
        </authorList>
    </citation>
    <scope>NUCLEOTIDE SEQUENCE [LARGE SCALE GENOMIC DNA]</scope>
    <source>
        <strain evidence="1">JINMINGXINNONG_FW02</strain>
        <tissue evidence="1">Leaves</tissue>
    </source>
</reference>
<organism evidence="1 2">
    <name type="scientific">Phaseolus coccineus</name>
    <name type="common">Scarlet runner bean</name>
    <name type="synonym">Phaseolus multiflorus</name>
    <dbReference type="NCBI Taxonomy" id="3886"/>
    <lineage>
        <taxon>Eukaryota</taxon>
        <taxon>Viridiplantae</taxon>
        <taxon>Streptophyta</taxon>
        <taxon>Embryophyta</taxon>
        <taxon>Tracheophyta</taxon>
        <taxon>Spermatophyta</taxon>
        <taxon>Magnoliopsida</taxon>
        <taxon>eudicotyledons</taxon>
        <taxon>Gunneridae</taxon>
        <taxon>Pentapetalae</taxon>
        <taxon>rosids</taxon>
        <taxon>fabids</taxon>
        <taxon>Fabales</taxon>
        <taxon>Fabaceae</taxon>
        <taxon>Papilionoideae</taxon>
        <taxon>50 kb inversion clade</taxon>
        <taxon>NPAAA clade</taxon>
        <taxon>indigoferoid/millettioid clade</taxon>
        <taxon>Phaseoleae</taxon>
        <taxon>Phaseolus</taxon>
    </lineage>
</organism>
<protein>
    <submittedName>
        <fullName evidence="1">Uncharacterized protein</fullName>
    </submittedName>
</protein>
<accession>A0AAN9N8I0</accession>
<dbReference type="EMBL" id="JAYMYR010000004">
    <property type="protein sequence ID" value="KAK7368595.1"/>
    <property type="molecule type" value="Genomic_DNA"/>
</dbReference>
<evidence type="ECO:0000313" key="1">
    <source>
        <dbReference type="EMBL" id="KAK7368595.1"/>
    </source>
</evidence>
<gene>
    <name evidence="1" type="ORF">VNO80_10623</name>
</gene>
<evidence type="ECO:0000313" key="2">
    <source>
        <dbReference type="Proteomes" id="UP001374584"/>
    </source>
</evidence>
<dbReference type="AlphaFoldDB" id="A0AAN9N8I0"/>
<keyword evidence="2" id="KW-1185">Reference proteome</keyword>
<name>A0AAN9N8I0_PHACN</name>
<dbReference type="Proteomes" id="UP001374584">
    <property type="component" value="Unassembled WGS sequence"/>
</dbReference>